<feature type="domain" description="Peptidase M43 pregnancy-associated plasma-A" evidence="9">
    <location>
        <begin position="175"/>
        <end position="315"/>
    </location>
</feature>
<keyword evidence="7 10" id="KW-0482">Metalloprotease</keyword>
<comment type="caution">
    <text evidence="10">The sequence shown here is derived from an EMBL/GenBank/DDBJ whole genome shotgun (WGS) entry which is preliminary data.</text>
</comment>
<gene>
    <name evidence="10" type="ORF">CLA01_27700</name>
</gene>
<evidence type="ECO:0000256" key="5">
    <source>
        <dbReference type="ARBA" id="ARBA00022801"/>
    </source>
</evidence>
<dbReference type="Pfam" id="PF05572">
    <property type="entry name" value="Peptidase_M43"/>
    <property type="match status" value="1"/>
</dbReference>
<dbReference type="AlphaFoldDB" id="A0A511YBX4"/>
<comment type="similarity">
    <text evidence="1">Belongs to the peptidase M43B family.</text>
</comment>
<keyword evidence="5" id="KW-0378">Hydrolase</keyword>
<evidence type="ECO:0000259" key="9">
    <source>
        <dbReference type="Pfam" id="PF05572"/>
    </source>
</evidence>
<keyword evidence="4" id="KW-0732">Signal</keyword>
<dbReference type="GO" id="GO:0008237">
    <property type="term" value="F:metallopeptidase activity"/>
    <property type="evidence" value="ECO:0007669"/>
    <property type="project" value="UniProtKB-KW"/>
</dbReference>
<dbReference type="PROSITE" id="PS51257">
    <property type="entry name" value="PROKAR_LIPOPROTEIN"/>
    <property type="match status" value="1"/>
</dbReference>
<dbReference type="GO" id="GO:0006508">
    <property type="term" value="P:proteolysis"/>
    <property type="evidence" value="ECO:0007669"/>
    <property type="project" value="UniProtKB-KW"/>
</dbReference>
<name>A0A511YBX4_9FLAO</name>
<keyword evidence="2 10" id="KW-0645">Protease</keyword>
<dbReference type="EMBL" id="BJYI01000010">
    <property type="protein sequence ID" value="GEN72698.1"/>
    <property type="molecule type" value="Genomic_DNA"/>
</dbReference>
<dbReference type="InterPro" id="IPR008754">
    <property type="entry name" value="Peptidase_M43"/>
</dbReference>
<sequence length="327" mass="37399">MKKRNLFLLFILSILSSCRNEEQTDMSQIEISSFNLERKCSSSEALEQRLRSSPELKNMYTKDLHEEELIEKNLESGKLINNETVVIPVIVNVVYSNPVNNVSIDRILSQEEVLNNTFASTNFDIGKIPNLFKPVKAGNIKIRFTVVDFKRRKVPAQIWQADKDLMKTEQYGIAATNPNKYLNIWVVDNLDQSSTGYSSLPFEHGRWYDGVVIRAVNFGVTNKNAMYGLGRTAVHEVGHYLGLKHIWGDTACGTDNINDTPQQKNAIYGNPNFPFYTLCGGTRRVAMTMNFMNYVDDRSMYMFTRDQGNRMEYVVSARGRRSSLRTN</sequence>
<evidence type="ECO:0000256" key="6">
    <source>
        <dbReference type="ARBA" id="ARBA00022833"/>
    </source>
</evidence>
<keyword evidence="8" id="KW-1015">Disulfide bond</keyword>
<dbReference type="GO" id="GO:0046872">
    <property type="term" value="F:metal ion binding"/>
    <property type="evidence" value="ECO:0007669"/>
    <property type="project" value="UniProtKB-KW"/>
</dbReference>
<reference evidence="10 11" key="1">
    <citation type="submission" date="2019-07" db="EMBL/GenBank/DDBJ databases">
        <title>Whole genome shotgun sequence of Chryseobacterium lathyri NBRC 105250.</title>
        <authorList>
            <person name="Hosoyama A."/>
            <person name="Uohara A."/>
            <person name="Ohji S."/>
            <person name="Ichikawa N."/>
        </authorList>
    </citation>
    <scope>NUCLEOTIDE SEQUENCE [LARGE SCALE GENOMIC DNA]</scope>
    <source>
        <strain evidence="10 11">NBRC 105250</strain>
    </source>
</reference>
<dbReference type="Proteomes" id="UP000321150">
    <property type="component" value="Unassembled WGS sequence"/>
</dbReference>
<keyword evidence="3" id="KW-0479">Metal-binding</keyword>
<evidence type="ECO:0000256" key="2">
    <source>
        <dbReference type="ARBA" id="ARBA00022670"/>
    </source>
</evidence>
<accession>A0A511YBX4</accession>
<keyword evidence="6" id="KW-0862">Zinc</keyword>
<dbReference type="PANTHER" id="PTHR47466">
    <property type="match status" value="1"/>
</dbReference>
<dbReference type="SUPFAM" id="SSF55486">
    <property type="entry name" value="Metalloproteases ('zincins'), catalytic domain"/>
    <property type="match status" value="1"/>
</dbReference>
<evidence type="ECO:0000256" key="1">
    <source>
        <dbReference type="ARBA" id="ARBA00008721"/>
    </source>
</evidence>
<protein>
    <submittedName>
        <fullName evidence="10">Zinc metalloprotease</fullName>
    </submittedName>
</protein>
<dbReference type="InterPro" id="IPR024079">
    <property type="entry name" value="MetalloPept_cat_dom_sf"/>
</dbReference>
<dbReference type="OrthoDB" id="6278496at2"/>
<dbReference type="Gene3D" id="3.40.390.10">
    <property type="entry name" value="Collagenase (Catalytic Domain)"/>
    <property type="match status" value="1"/>
</dbReference>
<proteinExistence type="inferred from homology"/>
<evidence type="ECO:0000256" key="3">
    <source>
        <dbReference type="ARBA" id="ARBA00022723"/>
    </source>
</evidence>
<evidence type="ECO:0000256" key="4">
    <source>
        <dbReference type="ARBA" id="ARBA00022729"/>
    </source>
</evidence>
<evidence type="ECO:0000313" key="10">
    <source>
        <dbReference type="EMBL" id="GEN72698.1"/>
    </source>
</evidence>
<evidence type="ECO:0000256" key="7">
    <source>
        <dbReference type="ARBA" id="ARBA00023049"/>
    </source>
</evidence>
<organism evidence="10 11">
    <name type="scientific">Chryseobacterium lathyri</name>
    <dbReference type="NCBI Taxonomy" id="395933"/>
    <lineage>
        <taxon>Bacteria</taxon>
        <taxon>Pseudomonadati</taxon>
        <taxon>Bacteroidota</taxon>
        <taxon>Flavobacteriia</taxon>
        <taxon>Flavobacteriales</taxon>
        <taxon>Weeksellaceae</taxon>
        <taxon>Chryseobacterium group</taxon>
        <taxon>Chryseobacterium</taxon>
    </lineage>
</organism>
<evidence type="ECO:0000313" key="11">
    <source>
        <dbReference type="Proteomes" id="UP000321150"/>
    </source>
</evidence>
<dbReference type="RefSeq" id="WP_111958255.1">
    <property type="nucleotide sequence ID" value="NZ_BJYI01000010.1"/>
</dbReference>
<evidence type="ECO:0000256" key="8">
    <source>
        <dbReference type="ARBA" id="ARBA00023157"/>
    </source>
</evidence>
<dbReference type="PANTHER" id="PTHR47466:SF1">
    <property type="entry name" value="METALLOPROTEASE MEP1 (AFU_ORTHOLOGUE AFUA_1G07730)-RELATED"/>
    <property type="match status" value="1"/>
</dbReference>